<evidence type="ECO:0000313" key="2">
    <source>
        <dbReference type="EMBL" id="KAK6305020.1"/>
    </source>
</evidence>
<dbReference type="InterPro" id="IPR001251">
    <property type="entry name" value="CRAL-TRIO_dom"/>
</dbReference>
<comment type="caution">
    <text evidence="2">The sequence shown here is derived from an EMBL/GenBank/DDBJ whole genome shotgun (WGS) entry which is preliminary data.</text>
</comment>
<accession>A0AAN8LEN9</accession>
<name>A0AAN8LEN9_9TELE</name>
<dbReference type="PANTHER" id="PTHR23324:SF83">
    <property type="entry name" value="SEC14-LIKE PROTEIN 2"/>
    <property type="match status" value="1"/>
</dbReference>
<feature type="domain" description="CRAL-TRIO" evidence="1">
    <location>
        <begin position="30"/>
        <end position="86"/>
    </location>
</feature>
<evidence type="ECO:0000313" key="3">
    <source>
        <dbReference type="Proteomes" id="UP001356427"/>
    </source>
</evidence>
<dbReference type="AlphaFoldDB" id="A0AAN8LEN9"/>
<proteinExistence type="predicted"/>
<evidence type="ECO:0000259" key="1">
    <source>
        <dbReference type="Pfam" id="PF00650"/>
    </source>
</evidence>
<sequence length="93" mass="10652">MATSAEQRQPGAGEVCCCPAINRTYTELLRRECQKQTEKLGKNVEVITLIYYCEGVGLKHMWKPGEILTMFEENYPEGLKRVFLINSHLESTQ</sequence>
<dbReference type="Pfam" id="PF00650">
    <property type="entry name" value="CRAL_TRIO"/>
    <property type="match status" value="1"/>
</dbReference>
<gene>
    <name evidence="2" type="ORF">J4Q44_G00238000</name>
</gene>
<dbReference type="InterPro" id="IPR036865">
    <property type="entry name" value="CRAL-TRIO_dom_sf"/>
</dbReference>
<keyword evidence="3" id="KW-1185">Reference proteome</keyword>
<dbReference type="PANTHER" id="PTHR23324">
    <property type="entry name" value="SEC14 RELATED PROTEIN"/>
    <property type="match status" value="1"/>
</dbReference>
<organism evidence="2 3">
    <name type="scientific">Coregonus suidteri</name>
    <dbReference type="NCBI Taxonomy" id="861788"/>
    <lineage>
        <taxon>Eukaryota</taxon>
        <taxon>Metazoa</taxon>
        <taxon>Chordata</taxon>
        <taxon>Craniata</taxon>
        <taxon>Vertebrata</taxon>
        <taxon>Euteleostomi</taxon>
        <taxon>Actinopterygii</taxon>
        <taxon>Neopterygii</taxon>
        <taxon>Teleostei</taxon>
        <taxon>Protacanthopterygii</taxon>
        <taxon>Salmoniformes</taxon>
        <taxon>Salmonidae</taxon>
        <taxon>Coregoninae</taxon>
        <taxon>Coregonus</taxon>
    </lineage>
</organism>
<dbReference type="Gene3D" id="3.40.525.10">
    <property type="entry name" value="CRAL-TRIO lipid binding domain"/>
    <property type="match status" value="1"/>
</dbReference>
<dbReference type="GO" id="GO:0005737">
    <property type="term" value="C:cytoplasm"/>
    <property type="evidence" value="ECO:0007669"/>
    <property type="project" value="TreeGrafter"/>
</dbReference>
<dbReference type="SUPFAM" id="SSF52087">
    <property type="entry name" value="CRAL/TRIO domain"/>
    <property type="match status" value="1"/>
</dbReference>
<reference evidence="2 3" key="1">
    <citation type="submission" date="2021-04" db="EMBL/GenBank/DDBJ databases">
        <authorList>
            <person name="De Guttry C."/>
            <person name="Zahm M."/>
            <person name="Klopp C."/>
            <person name="Cabau C."/>
            <person name="Louis A."/>
            <person name="Berthelot C."/>
            <person name="Parey E."/>
            <person name="Roest Crollius H."/>
            <person name="Montfort J."/>
            <person name="Robinson-Rechavi M."/>
            <person name="Bucao C."/>
            <person name="Bouchez O."/>
            <person name="Gislard M."/>
            <person name="Lluch J."/>
            <person name="Milhes M."/>
            <person name="Lampietro C."/>
            <person name="Lopez Roques C."/>
            <person name="Donnadieu C."/>
            <person name="Braasch I."/>
            <person name="Desvignes T."/>
            <person name="Postlethwait J."/>
            <person name="Bobe J."/>
            <person name="Wedekind C."/>
            <person name="Guiguen Y."/>
        </authorList>
    </citation>
    <scope>NUCLEOTIDE SEQUENCE [LARGE SCALE GENOMIC DNA]</scope>
    <source>
        <strain evidence="2">Cs_M1</strain>
        <tissue evidence="2">Blood</tissue>
    </source>
</reference>
<dbReference type="EMBL" id="JAGTTL010000022">
    <property type="protein sequence ID" value="KAK6305020.1"/>
    <property type="molecule type" value="Genomic_DNA"/>
</dbReference>
<protein>
    <recommendedName>
        <fullName evidence="1">CRAL-TRIO domain-containing protein</fullName>
    </recommendedName>
</protein>
<dbReference type="InterPro" id="IPR051064">
    <property type="entry name" value="SEC14/CRAL-TRIO_domain"/>
</dbReference>
<dbReference type="Proteomes" id="UP001356427">
    <property type="component" value="Unassembled WGS sequence"/>
</dbReference>